<dbReference type="RefSeq" id="WP_082924337.1">
    <property type="nucleotide sequence ID" value="NZ_BMIO01000008.1"/>
</dbReference>
<name>A0A916YLY7_9SPHN</name>
<dbReference type="InterPro" id="IPR002725">
    <property type="entry name" value="YgjP-like_metallopeptidase"/>
</dbReference>
<dbReference type="PANTHER" id="PTHR30399">
    <property type="entry name" value="UNCHARACTERIZED PROTEIN YGJP"/>
    <property type="match status" value="1"/>
</dbReference>
<dbReference type="EMBL" id="BMIO01000008">
    <property type="protein sequence ID" value="GGD50792.1"/>
    <property type="molecule type" value="Genomic_DNA"/>
</dbReference>
<gene>
    <name evidence="2" type="ORF">GCM10010989_26250</name>
</gene>
<dbReference type="OrthoDB" id="9795402at2"/>
<dbReference type="CDD" id="cd07344">
    <property type="entry name" value="M48_yhfN_like"/>
    <property type="match status" value="1"/>
</dbReference>
<proteinExistence type="predicted"/>
<dbReference type="PANTHER" id="PTHR30399:SF1">
    <property type="entry name" value="UTP PYROPHOSPHATASE"/>
    <property type="match status" value="1"/>
</dbReference>
<reference evidence="2 3" key="1">
    <citation type="journal article" date="2014" name="Int. J. Syst. Evol. Microbiol.">
        <title>Complete genome sequence of Corynebacterium casei LMG S-19264T (=DSM 44701T), isolated from a smear-ripened cheese.</title>
        <authorList>
            <consortium name="US DOE Joint Genome Institute (JGI-PGF)"/>
            <person name="Walter F."/>
            <person name="Albersmeier A."/>
            <person name="Kalinowski J."/>
            <person name="Ruckert C."/>
        </authorList>
    </citation>
    <scope>NUCLEOTIDE SEQUENCE [LARGE SCALE GENOMIC DNA]</scope>
    <source>
        <strain evidence="2 3">CGMCC 1.15358</strain>
    </source>
</reference>
<evidence type="ECO:0000313" key="3">
    <source>
        <dbReference type="Proteomes" id="UP000598997"/>
    </source>
</evidence>
<sequence>MTNRARRGLEAFLKRKAAVPTEDVSALTLRDGRELTLRIRRHPTARRLTLRIAPDGSEARVSIPRWAPFGEGRVFAASRIDWLTAQLAKVPQPETVGAGSALSFRGRDLVVTWRPDLPRSPAIVGDALQLGGPADNVSRRVQRWLEAEAIALMRADLAYYCDAAGMAAPDIRLSRAQRRWGSCSTSGTIRVNWRLVMAPDHVRRSVVAHEVAHLAHFDHSPAFHAFLASIYEHDIAVADRWLKRHGRSLHAPFG</sequence>
<organism evidence="2 3">
    <name type="scientific">Croceicoccus pelagius</name>
    <dbReference type="NCBI Taxonomy" id="1703341"/>
    <lineage>
        <taxon>Bacteria</taxon>
        <taxon>Pseudomonadati</taxon>
        <taxon>Pseudomonadota</taxon>
        <taxon>Alphaproteobacteria</taxon>
        <taxon>Sphingomonadales</taxon>
        <taxon>Erythrobacteraceae</taxon>
        <taxon>Croceicoccus</taxon>
    </lineage>
</organism>
<dbReference type="Gene3D" id="3.30.2010.10">
    <property type="entry name" value="Metalloproteases ('zincins'), catalytic domain"/>
    <property type="match status" value="1"/>
</dbReference>
<feature type="domain" description="YgjP-like metallopeptidase" evidence="1">
    <location>
        <begin position="46"/>
        <end position="245"/>
    </location>
</feature>
<dbReference type="Pfam" id="PF01863">
    <property type="entry name" value="YgjP-like"/>
    <property type="match status" value="1"/>
</dbReference>
<accession>A0A916YLY7</accession>
<protein>
    <recommendedName>
        <fullName evidence="1">YgjP-like metallopeptidase domain-containing protein</fullName>
    </recommendedName>
</protein>
<evidence type="ECO:0000259" key="1">
    <source>
        <dbReference type="Pfam" id="PF01863"/>
    </source>
</evidence>
<keyword evidence="3" id="KW-1185">Reference proteome</keyword>
<dbReference type="AlphaFoldDB" id="A0A916YLY7"/>
<comment type="caution">
    <text evidence="2">The sequence shown here is derived from an EMBL/GenBank/DDBJ whole genome shotgun (WGS) entry which is preliminary data.</text>
</comment>
<dbReference type="Proteomes" id="UP000598997">
    <property type="component" value="Unassembled WGS sequence"/>
</dbReference>
<dbReference type="InterPro" id="IPR053136">
    <property type="entry name" value="UTP_pyrophosphatase-like"/>
</dbReference>
<evidence type="ECO:0000313" key="2">
    <source>
        <dbReference type="EMBL" id="GGD50792.1"/>
    </source>
</evidence>